<accession>A0ABV7YMT4</accession>
<dbReference type="InterPro" id="IPR028098">
    <property type="entry name" value="Glyco_trans_4-like_N"/>
</dbReference>
<evidence type="ECO:0000256" key="1">
    <source>
        <dbReference type="ARBA" id="ARBA00022676"/>
    </source>
</evidence>
<evidence type="ECO:0000256" key="2">
    <source>
        <dbReference type="ARBA" id="ARBA00022679"/>
    </source>
</evidence>
<dbReference type="EMBL" id="JBHRZH010000038">
    <property type="protein sequence ID" value="MFC3765458.1"/>
    <property type="molecule type" value="Genomic_DNA"/>
</dbReference>
<dbReference type="InterPro" id="IPR001296">
    <property type="entry name" value="Glyco_trans_1"/>
</dbReference>
<evidence type="ECO:0000256" key="3">
    <source>
        <dbReference type="SAM" id="MobiDB-lite"/>
    </source>
</evidence>
<organism evidence="6 7">
    <name type="scientific">Tenggerimyces flavus</name>
    <dbReference type="NCBI Taxonomy" id="1708749"/>
    <lineage>
        <taxon>Bacteria</taxon>
        <taxon>Bacillati</taxon>
        <taxon>Actinomycetota</taxon>
        <taxon>Actinomycetes</taxon>
        <taxon>Propionibacteriales</taxon>
        <taxon>Nocardioidaceae</taxon>
        <taxon>Tenggerimyces</taxon>
    </lineage>
</organism>
<dbReference type="PANTHER" id="PTHR45947:SF3">
    <property type="entry name" value="SULFOQUINOVOSYL TRANSFERASE SQD2"/>
    <property type="match status" value="1"/>
</dbReference>
<sequence>MVIRPLESARRVLRPLRGARSTSSTTQAPAEVAAQAPPTLRVAHFSDTWLPRRDGIVTVLQTLAGAMDALGHSSLLVVPRHPDLPKDDKNLLQIPSVPIGIAQFRIAQWPRSKHVEKIAHWLPNVVHVHTPGPIGLLGIFTARRLGLPLVLHYHTDLPAYADAYRLPTSVLKAVMGCYAMRLSAPKLKYEKQPNKDERRRSVIDTGTALLFADADAVLVPTPAILNRCGGLPLLADRIYIAPAGVGLPEVPAASRSAFRHEHGVGLDEPMVLFVGRVNREKGIDTLTEAFGHVLKKVPTARLVMVGAVYEKGWVKSLLDKAGIAERTVLTGQLSPDEVARAYAAADVFAFPSMTDTQGLVVQEAALAGLPSLLADPALHASSPIAAAGVLASSDPAEYGQALTELLTDPERRMALGQAARDLARTNTPDEFAELMTTVYGRAVRRAASATRESRRRRFRPSKAKLIA</sequence>
<evidence type="ECO:0000313" key="6">
    <source>
        <dbReference type="EMBL" id="MFC3765458.1"/>
    </source>
</evidence>
<comment type="caution">
    <text evidence="6">The sequence shown here is derived from an EMBL/GenBank/DDBJ whole genome shotgun (WGS) entry which is preliminary data.</text>
</comment>
<keyword evidence="1 6" id="KW-0328">Glycosyltransferase</keyword>
<name>A0ABV7YMT4_9ACTN</name>
<feature type="region of interest" description="Disordered" evidence="3">
    <location>
        <begin position="14"/>
        <end position="35"/>
    </location>
</feature>
<reference evidence="7" key="1">
    <citation type="journal article" date="2019" name="Int. J. Syst. Evol. Microbiol.">
        <title>The Global Catalogue of Microorganisms (GCM) 10K type strain sequencing project: providing services to taxonomists for standard genome sequencing and annotation.</title>
        <authorList>
            <consortium name="The Broad Institute Genomics Platform"/>
            <consortium name="The Broad Institute Genome Sequencing Center for Infectious Disease"/>
            <person name="Wu L."/>
            <person name="Ma J."/>
        </authorList>
    </citation>
    <scope>NUCLEOTIDE SEQUENCE [LARGE SCALE GENOMIC DNA]</scope>
    <source>
        <strain evidence="7">CGMCC 4.7241</strain>
    </source>
</reference>
<dbReference type="Pfam" id="PF13439">
    <property type="entry name" value="Glyco_transf_4"/>
    <property type="match status" value="1"/>
</dbReference>
<evidence type="ECO:0000313" key="7">
    <source>
        <dbReference type="Proteomes" id="UP001595699"/>
    </source>
</evidence>
<dbReference type="GO" id="GO:0016757">
    <property type="term" value="F:glycosyltransferase activity"/>
    <property type="evidence" value="ECO:0007669"/>
    <property type="project" value="UniProtKB-KW"/>
</dbReference>
<dbReference type="SUPFAM" id="SSF53756">
    <property type="entry name" value="UDP-Glycosyltransferase/glycogen phosphorylase"/>
    <property type="match status" value="1"/>
</dbReference>
<evidence type="ECO:0000259" key="5">
    <source>
        <dbReference type="Pfam" id="PF13439"/>
    </source>
</evidence>
<dbReference type="EC" id="2.4.-.-" evidence="6"/>
<dbReference type="RefSeq" id="WP_205114637.1">
    <property type="nucleotide sequence ID" value="NZ_JAFBCM010000001.1"/>
</dbReference>
<dbReference type="Gene3D" id="3.40.50.2000">
    <property type="entry name" value="Glycogen Phosphorylase B"/>
    <property type="match status" value="2"/>
</dbReference>
<keyword evidence="7" id="KW-1185">Reference proteome</keyword>
<dbReference type="Pfam" id="PF00534">
    <property type="entry name" value="Glycos_transf_1"/>
    <property type="match status" value="1"/>
</dbReference>
<evidence type="ECO:0000259" key="4">
    <source>
        <dbReference type="Pfam" id="PF00534"/>
    </source>
</evidence>
<dbReference type="Proteomes" id="UP001595699">
    <property type="component" value="Unassembled WGS sequence"/>
</dbReference>
<proteinExistence type="predicted"/>
<gene>
    <name evidence="6" type="ORF">ACFOUW_31820</name>
</gene>
<dbReference type="PANTHER" id="PTHR45947">
    <property type="entry name" value="SULFOQUINOVOSYL TRANSFERASE SQD2"/>
    <property type="match status" value="1"/>
</dbReference>
<feature type="domain" description="Glycosyltransferase subfamily 4-like N-terminal" evidence="5">
    <location>
        <begin position="54"/>
        <end position="245"/>
    </location>
</feature>
<feature type="compositionally biased region" description="Low complexity" evidence="3">
    <location>
        <begin position="25"/>
        <end position="35"/>
    </location>
</feature>
<feature type="domain" description="Glycosyl transferase family 1" evidence="4">
    <location>
        <begin position="257"/>
        <end position="420"/>
    </location>
</feature>
<protein>
    <submittedName>
        <fullName evidence="6">Glycosyltransferase</fullName>
        <ecNumber evidence="6">2.4.-.-</ecNumber>
    </submittedName>
</protein>
<keyword evidence="2 6" id="KW-0808">Transferase</keyword>
<dbReference type="InterPro" id="IPR050194">
    <property type="entry name" value="Glycosyltransferase_grp1"/>
</dbReference>